<accession>A0A1K2HRW8</accession>
<dbReference type="AlphaFoldDB" id="A0A1K2HRW8"/>
<protein>
    <submittedName>
        <fullName evidence="2">Plasmid recombination enzyme</fullName>
    </submittedName>
</protein>
<dbReference type="STRING" id="1121279.SAMN02745887_03741"/>
<evidence type="ECO:0000313" key="3">
    <source>
        <dbReference type="Proteomes" id="UP000186513"/>
    </source>
</evidence>
<dbReference type="InterPro" id="IPR001668">
    <property type="entry name" value="Mob_Pre"/>
</dbReference>
<evidence type="ECO:0000313" key="2">
    <source>
        <dbReference type="EMBL" id="SFZ79552.1"/>
    </source>
</evidence>
<organism evidence="2 3">
    <name type="scientific">Chitinimonas taiwanensis DSM 18899</name>
    <dbReference type="NCBI Taxonomy" id="1121279"/>
    <lineage>
        <taxon>Bacteria</taxon>
        <taxon>Pseudomonadati</taxon>
        <taxon>Pseudomonadota</taxon>
        <taxon>Betaproteobacteria</taxon>
        <taxon>Neisseriales</taxon>
        <taxon>Chitinibacteraceae</taxon>
        <taxon>Chitinimonas</taxon>
    </lineage>
</organism>
<dbReference type="Proteomes" id="UP000186513">
    <property type="component" value="Unassembled WGS sequence"/>
</dbReference>
<dbReference type="Pfam" id="PF01076">
    <property type="entry name" value="Mob_Pre"/>
    <property type="match status" value="1"/>
</dbReference>
<reference evidence="2 3" key="1">
    <citation type="submission" date="2016-11" db="EMBL/GenBank/DDBJ databases">
        <authorList>
            <person name="Jaros S."/>
            <person name="Januszkiewicz K."/>
            <person name="Wedrychowicz H."/>
        </authorList>
    </citation>
    <scope>NUCLEOTIDE SEQUENCE [LARGE SCALE GENOMIC DNA]</scope>
    <source>
        <strain evidence="2 3">DSM 18899</strain>
    </source>
</reference>
<evidence type="ECO:0000256" key="1">
    <source>
        <dbReference type="SAM" id="MobiDB-lite"/>
    </source>
</evidence>
<feature type="region of interest" description="Disordered" evidence="1">
    <location>
        <begin position="246"/>
        <end position="272"/>
    </location>
</feature>
<sequence length="272" mass="30766">MKPVYLAIDGIKVRKMLAAVRHNLREIPADRPGRRHIDPTRSHLNQVLRGPAVASEVMALERALRREQSVAKPQKHHLRFLEVLISLPGDLRADFDLTRFAEDSLAFLEAWFGVPILSAVLHLDESQPHLHVLLVPVKEGKLCGSALIGDRTRLRSMQQQYFLQVSRRFGFRQPRQQAQLTPMQREEAAERVVDALAAHPERMAEPTARSLLTAAIAPKVAPLLVCLGLDAPKQQRKPPSRFVQIMTRPVNPEPKPKNRPRSRRCRQAPNAV</sequence>
<gene>
    <name evidence="2" type="ORF">SAMN02745887_03741</name>
</gene>
<dbReference type="GO" id="GO:0003677">
    <property type="term" value="F:DNA binding"/>
    <property type="evidence" value="ECO:0007669"/>
    <property type="project" value="InterPro"/>
</dbReference>
<dbReference type="GO" id="GO:0006310">
    <property type="term" value="P:DNA recombination"/>
    <property type="evidence" value="ECO:0007669"/>
    <property type="project" value="InterPro"/>
</dbReference>
<dbReference type="OrthoDB" id="8536512at2"/>
<dbReference type="Gene3D" id="3.30.930.30">
    <property type="match status" value="1"/>
</dbReference>
<feature type="compositionally biased region" description="Basic residues" evidence="1">
    <location>
        <begin position="257"/>
        <end position="266"/>
    </location>
</feature>
<proteinExistence type="predicted"/>
<dbReference type="RefSeq" id="WP_072430209.1">
    <property type="nucleotide sequence ID" value="NZ_FPKR01000020.1"/>
</dbReference>
<name>A0A1K2HRW8_9NEIS</name>
<dbReference type="CDD" id="cd17242">
    <property type="entry name" value="MobM_relaxase"/>
    <property type="match status" value="1"/>
</dbReference>
<dbReference type="EMBL" id="FPKR01000020">
    <property type="protein sequence ID" value="SFZ79552.1"/>
    <property type="molecule type" value="Genomic_DNA"/>
</dbReference>
<keyword evidence="3" id="KW-1185">Reference proteome</keyword>